<dbReference type="AlphaFoldDB" id="A0A484Q2M5"/>
<dbReference type="SUPFAM" id="SSF101898">
    <property type="entry name" value="NHL repeat"/>
    <property type="match status" value="1"/>
</dbReference>
<sequence length="371" mass="39992">MAQNPSTNAKPEYTQPQASRLLLDLGPTINTPDGLGISADGSLLILSVPNFNNDHLIERKVITSPAAPFMARISADNQVSRWYDFTAADMHPDTGRIGPMDNAFGPDGNLYVADMQVFFTKEHKSRILRINVRDGQATGVDVVAEGFIAANGLAWEGDTLYLTDSVLVDPEKQAKGAPFYSGVYALPLSAMQSGTPIRVKPYDPNAAEDPRLVKAFTSSGRMGFGTDGIAFDDKGGLFVTNIEEATIYKLTLDANRKATDMTVFARDPKMHSADGMVFDAQRQRFYVADFNGNAVHAIDTSGRVTTLQKNGDTTGANGELDQPAEVLIRGNELLVVNMDMAWATPGISVNTEVDTDYNVAVIGLPPVPATN</sequence>
<name>A0A484Q2M5_9ZZZZ</name>
<protein>
    <submittedName>
        <fullName evidence="1">Uncharacterized protein</fullName>
    </submittedName>
</protein>
<dbReference type="Gene3D" id="2.120.10.30">
    <property type="entry name" value="TolB, C-terminal domain"/>
    <property type="match status" value="2"/>
</dbReference>
<dbReference type="PANTHER" id="PTHR47572:SF4">
    <property type="entry name" value="LACTONASE DRP35"/>
    <property type="match status" value="1"/>
</dbReference>
<evidence type="ECO:0000313" key="2">
    <source>
        <dbReference type="EMBL" id="VFR61414.1"/>
    </source>
</evidence>
<dbReference type="EMBL" id="CAADIF010000005">
    <property type="protein sequence ID" value="VFR61414.1"/>
    <property type="molecule type" value="Genomic_DNA"/>
</dbReference>
<accession>A0A484Q2M5</accession>
<reference evidence="1" key="1">
    <citation type="submission" date="2019-03" db="EMBL/GenBank/DDBJ databases">
        <authorList>
            <person name="Danneels B."/>
        </authorList>
    </citation>
    <scope>NUCLEOTIDE SEQUENCE</scope>
</reference>
<dbReference type="EMBL" id="CAADIA010000006">
    <property type="protein sequence ID" value="VFR32668.1"/>
    <property type="molecule type" value="Genomic_DNA"/>
</dbReference>
<evidence type="ECO:0000313" key="1">
    <source>
        <dbReference type="EMBL" id="VFR32668.1"/>
    </source>
</evidence>
<organism evidence="1">
    <name type="scientific">plant metagenome</name>
    <dbReference type="NCBI Taxonomy" id="1297885"/>
    <lineage>
        <taxon>unclassified sequences</taxon>
        <taxon>metagenomes</taxon>
        <taxon>organismal metagenomes</taxon>
    </lineage>
</organism>
<dbReference type="InterPro" id="IPR051262">
    <property type="entry name" value="SMP-30/CGR1_Lactonase"/>
</dbReference>
<dbReference type="InterPro" id="IPR011042">
    <property type="entry name" value="6-blade_b-propeller_TolB-like"/>
</dbReference>
<gene>
    <name evidence="1" type="ORF">ANK1_4211</name>
    <name evidence="2" type="ORF">ANK2_4212</name>
</gene>
<dbReference type="PANTHER" id="PTHR47572">
    <property type="entry name" value="LIPOPROTEIN-RELATED"/>
    <property type="match status" value="1"/>
</dbReference>
<proteinExistence type="predicted"/>